<gene>
    <name evidence="4" type="ORF">EDC42_1842</name>
</gene>
<accession>A0A3N5BKJ6</accession>
<keyword evidence="5" id="KW-1185">Reference proteome</keyword>
<dbReference type="RefSeq" id="WP_083234895.1">
    <property type="nucleotide sequence ID" value="NZ_RKRG01000005.1"/>
</dbReference>
<feature type="compositionally biased region" description="Polar residues" evidence="1">
    <location>
        <begin position="540"/>
        <end position="556"/>
    </location>
</feature>
<evidence type="ECO:0000256" key="2">
    <source>
        <dbReference type="SAM" id="Phobius"/>
    </source>
</evidence>
<keyword evidence="2" id="KW-0812">Transmembrane</keyword>
<feature type="compositionally biased region" description="Gly residues" evidence="1">
    <location>
        <begin position="564"/>
        <end position="578"/>
    </location>
</feature>
<name>A0A3N5BKJ6_9EURY</name>
<feature type="transmembrane region" description="Helical" evidence="2">
    <location>
        <begin position="655"/>
        <end position="675"/>
    </location>
</feature>
<evidence type="ECO:0000256" key="1">
    <source>
        <dbReference type="SAM" id="MobiDB-lite"/>
    </source>
</evidence>
<dbReference type="SUPFAM" id="SSF51126">
    <property type="entry name" value="Pectin lyase-like"/>
    <property type="match status" value="1"/>
</dbReference>
<dbReference type="InterPro" id="IPR011050">
    <property type="entry name" value="Pectin_lyase_fold/virulence"/>
</dbReference>
<dbReference type="Gene3D" id="2.60.40.10">
    <property type="entry name" value="Immunoglobulins"/>
    <property type="match status" value="1"/>
</dbReference>
<dbReference type="EMBL" id="RKRG01000005">
    <property type="protein sequence ID" value="RPF50198.1"/>
    <property type="molecule type" value="Genomic_DNA"/>
</dbReference>
<feature type="compositionally biased region" description="Low complexity" evidence="1">
    <location>
        <begin position="579"/>
        <end position="598"/>
    </location>
</feature>
<keyword evidence="2" id="KW-1133">Transmembrane helix</keyword>
<organism evidence="4 5">
    <name type="scientific">Methanobrevibacter gottschalkii DSM 11977</name>
    <dbReference type="NCBI Taxonomy" id="1122229"/>
    <lineage>
        <taxon>Archaea</taxon>
        <taxon>Methanobacteriati</taxon>
        <taxon>Methanobacteriota</taxon>
        <taxon>Methanomada group</taxon>
        <taxon>Methanobacteria</taxon>
        <taxon>Methanobacteriales</taxon>
        <taxon>Methanobacteriaceae</taxon>
        <taxon>Methanobrevibacter</taxon>
    </lineage>
</organism>
<dbReference type="InterPro" id="IPR022441">
    <property type="entry name" value="Para_beta_helix_rpt-2"/>
</dbReference>
<feature type="region of interest" description="Disordered" evidence="1">
    <location>
        <begin position="534"/>
        <end position="640"/>
    </location>
</feature>
<proteinExistence type="predicted"/>
<dbReference type="SMART" id="SM00710">
    <property type="entry name" value="PbH1"/>
    <property type="match status" value="9"/>
</dbReference>
<evidence type="ECO:0000313" key="5">
    <source>
        <dbReference type="Proteomes" id="UP000271783"/>
    </source>
</evidence>
<evidence type="ECO:0000313" key="4">
    <source>
        <dbReference type="EMBL" id="RPF50198.1"/>
    </source>
</evidence>
<feature type="domain" description="Right handed beta helix" evidence="3">
    <location>
        <begin position="233"/>
        <end position="384"/>
    </location>
</feature>
<keyword evidence="2" id="KW-0472">Membrane</keyword>
<dbReference type="InterPro" id="IPR006626">
    <property type="entry name" value="PbH1"/>
</dbReference>
<reference evidence="4 5" key="1">
    <citation type="submission" date="2018-11" db="EMBL/GenBank/DDBJ databases">
        <title>Genomic Encyclopedia of Type Strains, Phase IV (KMG-IV): sequencing the most valuable type-strain genomes for metagenomic binning, comparative biology and taxonomic classification.</title>
        <authorList>
            <person name="Goeker M."/>
        </authorList>
    </citation>
    <scope>NUCLEOTIDE SEQUENCE [LARGE SCALE GENOMIC DNA]</scope>
    <source>
        <strain evidence="4 5">DSM 11977</strain>
    </source>
</reference>
<protein>
    <submittedName>
        <fullName evidence="4">Parallel beta-helix repeat protein</fullName>
    </submittedName>
</protein>
<dbReference type="InterPro" id="IPR012334">
    <property type="entry name" value="Pectin_lyas_fold"/>
</dbReference>
<feature type="compositionally biased region" description="Polar residues" evidence="1">
    <location>
        <begin position="603"/>
        <end position="624"/>
    </location>
</feature>
<dbReference type="Proteomes" id="UP000271783">
    <property type="component" value="Unassembled WGS sequence"/>
</dbReference>
<dbReference type="InterPro" id="IPR013783">
    <property type="entry name" value="Ig-like_fold"/>
</dbReference>
<dbReference type="AlphaFoldDB" id="A0A3N5BKJ6"/>
<sequence>MRKCFVIILVLCLLFSLNICFAQDISNSTDFTFQNSNFDYLEKTDSVNLISTSDKISTHIDVVSNTTFDGTVDYFKIKLSDENNKSVPNAKVIFTVNGVSYDKNTDSQGISSLQINLADGSYKVISKFVGDSNYKSSSKSTTITIDNTRIVEDGLNNAEIQNIIDDAKEGNVILFKGNSYSNINLVINKRLTLISTVNTVLKSSSSSPTITIKGKEASYSIVKGFKIQGNGDGVVVDGSNYVRILNNDITADGVGITAFNVKYINITGNNIVKNGKCGIILYSTEKSYIINNVINNNNANGIVLTKSDITYIDSNTISNNARYGILLTNKFNGNSYKNGPENVYITKNTINNNKWDGISVNNAEDNINIKGNTIVGNDESGISVNVVGSYKIQSNIITNSYTGVRFDEDHVQKKNQEITYNAIYGNAHVQIEAKSYNGVNPLSVGDNWYTDDGLLCPKIKTNNLKFTVTQIGKNQFQATFVDSNGNIASLLPDRELKYKTNDGKIATVMIKGGIGTFTVTASDADIIKSTVDRTSRKNVYDSNSPTKTPQNGQSPTYDYPNIDYGGGQGNGNGQGGNANNGNGSSQKSSDDSGNSSNSKKMEPNSNPVNQANDVSQSYDTSQSMARADASEISGGANSGSQSIAKQIIIEDDEFFIVKGLSLIVLLILLTIGFYYRDDINEMRSKL</sequence>
<dbReference type="Pfam" id="PF13229">
    <property type="entry name" value="Beta_helix"/>
    <property type="match status" value="1"/>
</dbReference>
<dbReference type="InterPro" id="IPR039448">
    <property type="entry name" value="Beta_helix"/>
</dbReference>
<comment type="caution">
    <text evidence="4">The sequence shown here is derived from an EMBL/GenBank/DDBJ whole genome shotgun (WGS) entry which is preliminary data.</text>
</comment>
<dbReference type="NCBIfam" id="TIGR03804">
    <property type="entry name" value="para_beta_helix"/>
    <property type="match status" value="1"/>
</dbReference>
<evidence type="ECO:0000259" key="3">
    <source>
        <dbReference type="Pfam" id="PF13229"/>
    </source>
</evidence>
<dbReference type="Gene3D" id="2.160.20.10">
    <property type="entry name" value="Single-stranded right-handed beta-helix, Pectin lyase-like"/>
    <property type="match status" value="1"/>
</dbReference>